<dbReference type="PANTHER" id="PTHR10131">
    <property type="entry name" value="TNF RECEPTOR ASSOCIATED FACTOR"/>
    <property type="match status" value="1"/>
</dbReference>
<evidence type="ECO:0000313" key="7">
    <source>
        <dbReference type="EMBL" id="KAG2208535.1"/>
    </source>
</evidence>
<dbReference type="Proteomes" id="UP000603453">
    <property type="component" value="Unassembled WGS sequence"/>
</dbReference>
<evidence type="ECO:0000259" key="6">
    <source>
        <dbReference type="PROSITE" id="PS50145"/>
    </source>
</evidence>
<dbReference type="SMART" id="SM00184">
    <property type="entry name" value="RING"/>
    <property type="match status" value="1"/>
</dbReference>
<dbReference type="Pfam" id="PF02176">
    <property type="entry name" value="zf-TRAF"/>
    <property type="match status" value="1"/>
</dbReference>
<dbReference type="Pfam" id="PF00097">
    <property type="entry name" value="zf-C3HC4"/>
    <property type="match status" value="1"/>
</dbReference>
<dbReference type="PROSITE" id="PS00518">
    <property type="entry name" value="ZF_RING_1"/>
    <property type="match status" value="1"/>
</dbReference>
<feature type="domain" description="TRAF-type" evidence="6">
    <location>
        <begin position="159"/>
        <end position="203"/>
    </location>
</feature>
<feature type="zinc finger region" description="TRAF-type" evidence="4">
    <location>
        <begin position="103"/>
        <end position="157"/>
    </location>
</feature>
<keyword evidence="1 4" id="KW-0479">Metal-binding</keyword>
<dbReference type="InterPro" id="IPR018957">
    <property type="entry name" value="Znf_C3HC4_RING-type"/>
</dbReference>
<protein>
    <submittedName>
        <fullName evidence="7">Uncharacterized protein</fullName>
    </submittedName>
</protein>
<dbReference type="SUPFAM" id="SSF57850">
    <property type="entry name" value="RING/U-box"/>
    <property type="match status" value="1"/>
</dbReference>
<feature type="non-terminal residue" evidence="7">
    <location>
        <position position="1"/>
    </location>
</feature>
<evidence type="ECO:0000256" key="1">
    <source>
        <dbReference type="ARBA" id="ARBA00022723"/>
    </source>
</evidence>
<evidence type="ECO:0000313" key="8">
    <source>
        <dbReference type="Proteomes" id="UP000603453"/>
    </source>
</evidence>
<dbReference type="InterPro" id="IPR017907">
    <property type="entry name" value="Znf_RING_CS"/>
</dbReference>
<dbReference type="PROSITE" id="PS50145">
    <property type="entry name" value="ZF_TRAF"/>
    <property type="match status" value="2"/>
</dbReference>
<dbReference type="SUPFAM" id="SSF49599">
    <property type="entry name" value="TRAF domain-like"/>
    <property type="match status" value="2"/>
</dbReference>
<proteinExistence type="predicted"/>
<comment type="caution">
    <text evidence="7">The sequence shown here is derived from an EMBL/GenBank/DDBJ whole genome shotgun (WGS) entry which is preliminary data.</text>
</comment>
<keyword evidence="3 4" id="KW-0862">Zinc</keyword>
<gene>
    <name evidence="7" type="ORF">INT47_010231</name>
</gene>
<feature type="domain" description="RING-type" evidence="5">
    <location>
        <begin position="21"/>
        <end position="59"/>
    </location>
</feature>
<dbReference type="AlphaFoldDB" id="A0A8H7V622"/>
<keyword evidence="8" id="KW-1185">Reference proteome</keyword>
<dbReference type="InterPro" id="IPR001841">
    <property type="entry name" value="Znf_RING"/>
</dbReference>
<organism evidence="7 8">
    <name type="scientific">Mucor saturninus</name>
    <dbReference type="NCBI Taxonomy" id="64648"/>
    <lineage>
        <taxon>Eukaryota</taxon>
        <taxon>Fungi</taxon>
        <taxon>Fungi incertae sedis</taxon>
        <taxon>Mucoromycota</taxon>
        <taxon>Mucoromycotina</taxon>
        <taxon>Mucoromycetes</taxon>
        <taxon>Mucorales</taxon>
        <taxon>Mucorineae</taxon>
        <taxon>Mucoraceae</taxon>
        <taxon>Mucor</taxon>
    </lineage>
</organism>
<dbReference type="PANTHER" id="PTHR10131:SF94">
    <property type="entry name" value="TNF RECEPTOR-ASSOCIATED FACTOR 4"/>
    <property type="match status" value="1"/>
</dbReference>
<reference evidence="7" key="1">
    <citation type="submission" date="2020-12" db="EMBL/GenBank/DDBJ databases">
        <title>Metabolic potential, ecology and presence of endohyphal bacteria is reflected in genomic diversity of Mucoromycotina.</title>
        <authorList>
            <person name="Muszewska A."/>
            <person name="Okrasinska A."/>
            <person name="Steczkiewicz K."/>
            <person name="Drgas O."/>
            <person name="Orlowska M."/>
            <person name="Perlinska-Lenart U."/>
            <person name="Aleksandrzak-Piekarczyk T."/>
            <person name="Szatraj K."/>
            <person name="Zielenkiewicz U."/>
            <person name="Pilsyk S."/>
            <person name="Malc E."/>
            <person name="Mieczkowski P."/>
            <person name="Kruszewska J.S."/>
            <person name="Biernat P."/>
            <person name="Pawlowska J."/>
        </authorList>
    </citation>
    <scope>NUCLEOTIDE SEQUENCE</scope>
    <source>
        <strain evidence="7">WA0000017839</strain>
    </source>
</reference>
<evidence type="ECO:0000256" key="2">
    <source>
        <dbReference type="ARBA" id="ARBA00022771"/>
    </source>
</evidence>
<evidence type="ECO:0000256" key="3">
    <source>
        <dbReference type="ARBA" id="ARBA00022833"/>
    </source>
</evidence>
<evidence type="ECO:0000256" key="4">
    <source>
        <dbReference type="PROSITE-ProRule" id="PRU00207"/>
    </source>
</evidence>
<name>A0A8H7V622_9FUNG</name>
<sequence>MEELDLRAVRFIDTINDNLVCCICQNPFVEPVISNCGHTFCRYCIQLVIEATPVCPIDRASLTLDELQPAARIISNMVNELLVYCPNMDEGCTHTGQRQFIRSHLKNQCEYTLAPCQLEDCKEFMLKKDLGSHAETCKFRKVECNMCKDKMYSYELEDHYNLCPSEIIQCTHCESSHSRSDHVSHITECPQLDIPCPHAEFGCLWNNKRQHLEKHIASCPYEAVKHYLYKQKENENTLKEDMQELWKENEALKQRQLSSQVLISSIIYRLDRLTPGHDSYDPSMSETRRDEAIRSQTDRLANEVDNLATKIIDLELQQKTALLKETFALQEELQKLRSSCFNSRMQVHYLTMKLENTLDSTVVVSNNPVSASNNNSSSSAADKLRIWL</sequence>
<accession>A0A8H7V622</accession>
<dbReference type="GO" id="GO:0008270">
    <property type="term" value="F:zinc ion binding"/>
    <property type="evidence" value="ECO:0007669"/>
    <property type="project" value="UniProtKB-KW"/>
</dbReference>
<dbReference type="InterPro" id="IPR013083">
    <property type="entry name" value="Znf_RING/FYVE/PHD"/>
</dbReference>
<dbReference type="InterPro" id="IPR001293">
    <property type="entry name" value="Znf_TRAF"/>
</dbReference>
<feature type="domain" description="TRAF-type" evidence="6">
    <location>
        <begin position="103"/>
        <end position="157"/>
    </location>
</feature>
<dbReference type="OrthoDB" id="1630758at2759"/>
<dbReference type="EMBL" id="JAEPRD010000019">
    <property type="protein sequence ID" value="KAG2208535.1"/>
    <property type="molecule type" value="Genomic_DNA"/>
</dbReference>
<feature type="zinc finger region" description="TRAF-type" evidence="4">
    <location>
        <begin position="159"/>
        <end position="203"/>
    </location>
</feature>
<keyword evidence="2 4" id="KW-0863">Zinc-finger</keyword>
<dbReference type="PROSITE" id="PS50089">
    <property type="entry name" value="ZF_RING_2"/>
    <property type="match status" value="1"/>
</dbReference>
<evidence type="ECO:0000259" key="5">
    <source>
        <dbReference type="PROSITE" id="PS50089"/>
    </source>
</evidence>
<dbReference type="Gene3D" id="3.30.40.10">
    <property type="entry name" value="Zinc/RING finger domain, C3HC4 (zinc finger)"/>
    <property type="match status" value="3"/>
</dbReference>